<dbReference type="RefSeq" id="WP_245411295.1">
    <property type="nucleotide sequence ID" value="NZ_CP025086.1"/>
</dbReference>
<dbReference type="EMBL" id="QUMO01000003">
    <property type="protein sequence ID" value="REF86376.1"/>
    <property type="molecule type" value="Genomic_DNA"/>
</dbReference>
<name>A0A3D9YUU3_9HYPH</name>
<accession>A0A3D9YUU3</accession>
<sequence>MAVELTEGAFRVSSGEKRLTIYTVKDLPDIEEPADFVIRLDEILTWDPPHEDEEIAVEDLQRIAAGITAECERRGLSVAFE</sequence>
<protein>
    <submittedName>
        <fullName evidence="1">Immunity protein 74 of polymorphic toxin system</fullName>
    </submittedName>
</protein>
<keyword evidence="2" id="KW-1185">Reference proteome</keyword>
<comment type="caution">
    <text evidence="1">The sequence shown here is derived from an EMBL/GenBank/DDBJ whole genome shotgun (WGS) entry which is preliminary data.</text>
</comment>
<organism evidence="1 2">
    <name type="scientific">Methylovirgula ligni</name>
    <dbReference type="NCBI Taxonomy" id="569860"/>
    <lineage>
        <taxon>Bacteria</taxon>
        <taxon>Pseudomonadati</taxon>
        <taxon>Pseudomonadota</taxon>
        <taxon>Alphaproteobacteria</taxon>
        <taxon>Hyphomicrobiales</taxon>
        <taxon>Beijerinckiaceae</taxon>
        <taxon>Methylovirgula</taxon>
    </lineage>
</organism>
<dbReference type="AlphaFoldDB" id="A0A3D9YUU3"/>
<evidence type="ECO:0000313" key="1">
    <source>
        <dbReference type="EMBL" id="REF86376.1"/>
    </source>
</evidence>
<proteinExistence type="predicted"/>
<reference evidence="1 2" key="1">
    <citation type="submission" date="2018-08" db="EMBL/GenBank/DDBJ databases">
        <title>Genomic Encyclopedia of Type Strains, Phase IV (KMG-IV): sequencing the most valuable type-strain genomes for metagenomic binning, comparative biology and taxonomic classification.</title>
        <authorList>
            <person name="Goeker M."/>
        </authorList>
    </citation>
    <scope>NUCLEOTIDE SEQUENCE [LARGE SCALE GENOMIC DNA]</scope>
    <source>
        <strain evidence="1 2">BW863</strain>
    </source>
</reference>
<gene>
    <name evidence="1" type="ORF">DES32_2428</name>
</gene>
<evidence type="ECO:0000313" key="2">
    <source>
        <dbReference type="Proteomes" id="UP000256900"/>
    </source>
</evidence>
<dbReference type="Pfam" id="PF15603">
    <property type="entry name" value="Imm74"/>
    <property type="match status" value="1"/>
</dbReference>
<dbReference type="InterPro" id="IPR028148">
    <property type="entry name" value="Imm74"/>
</dbReference>
<dbReference type="Proteomes" id="UP000256900">
    <property type="component" value="Unassembled WGS sequence"/>
</dbReference>